<name>A0ACC0ZG53_9ROSI</name>
<evidence type="ECO:0000313" key="2">
    <source>
        <dbReference type="Proteomes" id="UP001163603"/>
    </source>
</evidence>
<gene>
    <name evidence="1" type="ORF">Pint_15833</name>
</gene>
<keyword evidence="2" id="KW-1185">Reference proteome</keyword>
<proteinExistence type="predicted"/>
<sequence>MFISRRTKIILQRAAFFMMRDLLHCSRWLSIGWRKLIFAGAIVTMAGFVLHIWLLSQPVTVPSHSSLNGSMQLSESLNVARTEQFQHITATPIRNSSVQVIQKMRKRRRGEELKVIASPPLPPPATPPSRLQRHIWTLSSSEALVFAKREIQHAPVNIEDPELYAPVFQNVYVFKRYISYIREALSFFCFKILAFNSSVYFKKLFSFYSVNNVNRYSIFRIISFDEFRSYELMEMILKVYVYREGKRPIFHQPQLKGIYASEGWFMKLMEANSHFVTRDPGKAHLFYLPYSVYQLGRTLYKPNSHDIGSLANHLRDWVNFIAAKYPFWNRTHGSDHFFVACHDWGPYTTTSHKELKENAIKALCNADTSEGIFKAGHDVSLPETTIRTPRRPHRYIGARNRVSQRPILAFFAGFMHGRVRPILLKYWRKDEDMKIHGHLPVHVARNMSYIQHMKSSKYCICPMGFEVNSPRIVESIYYECVPVIIADNFVLPLSEVLDWSAFSIVVAEKDIPKLKEILLAIPLRKYLRMQANVEPNSGCPVIVNLLGLKLVPEVNKPSS</sequence>
<reference evidence="2" key="1">
    <citation type="journal article" date="2023" name="G3 (Bethesda)">
        <title>Genome assembly and association tests identify interacting loci associated with vigor, precocity, and sex in interspecific pistachio rootstocks.</title>
        <authorList>
            <person name="Palmer W."/>
            <person name="Jacygrad E."/>
            <person name="Sagayaradj S."/>
            <person name="Cavanaugh K."/>
            <person name="Han R."/>
            <person name="Bertier L."/>
            <person name="Beede B."/>
            <person name="Kafkas S."/>
            <person name="Golino D."/>
            <person name="Preece J."/>
            <person name="Michelmore R."/>
        </authorList>
    </citation>
    <scope>NUCLEOTIDE SEQUENCE [LARGE SCALE GENOMIC DNA]</scope>
</reference>
<protein>
    <submittedName>
        <fullName evidence="1">Uncharacterized protein</fullName>
    </submittedName>
</protein>
<dbReference type="Proteomes" id="UP001163603">
    <property type="component" value="Chromosome 2"/>
</dbReference>
<evidence type="ECO:0000313" key="1">
    <source>
        <dbReference type="EMBL" id="KAJ0049077.1"/>
    </source>
</evidence>
<accession>A0ACC0ZG53</accession>
<organism evidence="1 2">
    <name type="scientific">Pistacia integerrima</name>
    <dbReference type="NCBI Taxonomy" id="434235"/>
    <lineage>
        <taxon>Eukaryota</taxon>
        <taxon>Viridiplantae</taxon>
        <taxon>Streptophyta</taxon>
        <taxon>Embryophyta</taxon>
        <taxon>Tracheophyta</taxon>
        <taxon>Spermatophyta</taxon>
        <taxon>Magnoliopsida</taxon>
        <taxon>eudicotyledons</taxon>
        <taxon>Gunneridae</taxon>
        <taxon>Pentapetalae</taxon>
        <taxon>rosids</taxon>
        <taxon>malvids</taxon>
        <taxon>Sapindales</taxon>
        <taxon>Anacardiaceae</taxon>
        <taxon>Pistacia</taxon>
    </lineage>
</organism>
<comment type="caution">
    <text evidence="1">The sequence shown here is derived from an EMBL/GenBank/DDBJ whole genome shotgun (WGS) entry which is preliminary data.</text>
</comment>
<dbReference type="EMBL" id="CM047737">
    <property type="protein sequence ID" value="KAJ0049077.1"/>
    <property type="molecule type" value="Genomic_DNA"/>
</dbReference>